<dbReference type="InterPro" id="IPR053725">
    <property type="entry name" value="CRISPR_Cas5_sf"/>
</dbReference>
<dbReference type="GO" id="GO:0051607">
    <property type="term" value="P:defense response to virus"/>
    <property type="evidence" value="ECO:0007669"/>
    <property type="project" value="UniProtKB-KW"/>
</dbReference>
<proteinExistence type="inferred from homology"/>
<keyword evidence="6" id="KW-1185">Reference proteome</keyword>
<dbReference type="NCBIfam" id="TIGR02593">
    <property type="entry name" value="CRISPR_cas5"/>
    <property type="match status" value="1"/>
</dbReference>
<dbReference type="EMBL" id="AP018930">
    <property type="protein sequence ID" value="BBG27855.1"/>
    <property type="molecule type" value="Genomic_DNA"/>
</dbReference>
<evidence type="ECO:0000313" key="4">
    <source>
        <dbReference type="EMBL" id="BBG25073.1"/>
    </source>
</evidence>
<dbReference type="InterPro" id="IPR010153">
    <property type="entry name" value="CRISPR-assoc_prot_Cas5a-typ"/>
</dbReference>
<evidence type="ECO:0000313" key="7">
    <source>
        <dbReference type="Proteomes" id="UP000325030"/>
    </source>
</evidence>
<accession>A0A510DXY2</accession>
<dbReference type="OrthoDB" id="99243at2157"/>
<dbReference type="Proteomes" id="UP000322983">
    <property type="component" value="Chromosome"/>
</dbReference>
<dbReference type="STRING" id="1294262.GCA_001316085_02044"/>
<name>A0A510E5N7_9CREN</name>
<dbReference type="Pfam" id="PF09704">
    <property type="entry name" value="Cas_Cas5d"/>
    <property type="match status" value="1"/>
</dbReference>
<dbReference type="InterPro" id="IPR013422">
    <property type="entry name" value="CRISPR-assoc_prot_Cas5_N"/>
</dbReference>
<evidence type="ECO:0000313" key="5">
    <source>
        <dbReference type="EMBL" id="BBG27855.1"/>
    </source>
</evidence>
<accession>A0A510E5N7</accession>
<dbReference type="Gene3D" id="3.30.70.3120">
    <property type="match status" value="1"/>
</dbReference>
<comment type="function">
    <text evidence="3">CRISPR (clustered regularly interspaced short palindromic repeat) is an adaptive immune system that provides protection against mobile genetic elements (viruses, transposable elements and conjugative plasmids). CRISPR clusters contain spacers, sequences complementary to antecedent mobile elements, and target invading nucleic acids. CRISPR clusters are transcribed and processed into CRISPR RNA (crRNA).</text>
</comment>
<dbReference type="KEGG" id="step:IC006_2408"/>
<reference evidence="5 6" key="2">
    <citation type="journal article" date="2020" name="Int. J. Syst. Evol. Microbiol.">
        <title>Sulfuracidifex tepidarius gen. nov., sp. nov. and transfer of Sulfolobus metallicus Huber and Stetter 1992 to the genus Sulfuracidifex as Sulfuracidifex metallicus comb. nov.</title>
        <authorList>
            <person name="Itoh T."/>
            <person name="Miura T."/>
            <person name="Sakai H.D."/>
            <person name="Kato S."/>
            <person name="Ohkuma M."/>
            <person name="Takashina T."/>
        </authorList>
    </citation>
    <scope>NUCLEOTIDE SEQUENCE</scope>
    <source>
        <strain evidence="4 6">IC-006</strain>
        <strain evidence="5">IC-007</strain>
    </source>
</reference>
<comment type="similarity">
    <text evidence="1">Belongs to the CRISPR-associated protein Cas5 family. Subtype I-A/Apern subfamily.</text>
</comment>
<sequence>MKGVLVSGLHHWGFSVRAPKASAGGSSYPYVPISTVLGALSRGYCSSYAVKNGTSCTEEFINDYKPYIFWVAYGADEPRLLHYADILREQRVSYRQDKYRKRTRKEKDKEIDNLIEWFGVSAFGKTYAEDVRFSIAVLVKDKAEQVSEYAWQIVSLGNKESIVTITDVKVVDAVDVGTEGVSTDFEVYTNFFVPKVCIQDVEGMEPYKLSVSNAYNLSKEPVGGIEDEFWIPSHGPLIGGYVKLKGKVSEECTVFKLGDKYLITVKEGLGKWLK</sequence>
<protein>
    <submittedName>
        <fullName evidence="5">CRISPR-associated protein Cas5 2</fullName>
    </submittedName>
</protein>
<dbReference type="InterPro" id="IPR021124">
    <property type="entry name" value="CRISPR-assoc_prot_Cas5"/>
</dbReference>
<evidence type="ECO:0000256" key="3">
    <source>
        <dbReference type="ARBA" id="ARBA00025626"/>
    </source>
</evidence>
<evidence type="ECO:0000313" key="6">
    <source>
        <dbReference type="Proteomes" id="UP000322983"/>
    </source>
</evidence>
<dbReference type="NCBIfam" id="TIGR01874">
    <property type="entry name" value="cas_cas5a"/>
    <property type="match status" value="1"/>
</dbReference>
<reference evidence="7" key="1">
    <citation type="submission" date="2018-09" db="EMBL/GenBank/DDBJ databases">
        <title>Complete Genome Sequencing of Sulfolobus sp. JCM 16834.</title>
        <authorList>
            <person name="Kato S."/>
            <person name="Itoh T."/>
            <person name="Ohkuma M."/>
        </authorList>
    </citation>
    <scope>NUCLEOTIDE SEQUENCE [LARGE SCALE GENOMIC DNA]</scope>
    <source>
        <strain evidence="7">IC-007</strain>
    </source>
</reference>
<keyword evidence="2" id="KW-0051">Antiviral defense</keyword>
<dbReference type="AlphaFoldDB" id="A0A510E5N7"/>
<dbReference type="GeneID" id="41718706"/>
<dbReference type="Proteomes" id="UP000325030">
    <property type="component" value="Chromosome"/>
</dbReference>
<evidence type="ECO:0000256" key="1">
    <source>
        <dbReference type="ARBA" id="ARBA00010891"/>
    </source>
</evidence>
<dbReference type="RefSeq" id="WP_149528772.1">
    <property type="nucleotide sequence ID" value="NZ_AP018929.1"/>
</dbReference>
<organism evidence="5 7">
    <name type="scientific">Sulfuracidifex tepidarius</name>
    <dbReference type="NCBI Taxonomy" id="1294262"/>
    <lineage>
        <taxon>Archaea</taxon>
        <taxon>Thermoproteota</taxon>
        <taxon>Thermoprotei</taxon>
        <taxon>Sulfolobales</taxon>
        <taxon>Sulfolobaceae</taxon>
        <taxon>Sulfuracidifex</taxon>
    </lineage>
</organism>
<dbReference type="CDD" id="cd09649">
    <property type="entry name" value="Cas5_I-A"/>
    <property type="match status" value="1"/>
</dbReference>
<gene>
    <name evidence="4" type="ORF">IC006_2408</name>
    <name evidence="5" type="ORF">IC007_2410</name>
</gene>
<evidence type="ECO:0000256" key="2">
    <source>
        <dbReference type="ARBA" id="ARBA00023118"/>
    </source>
</evidence>
<dbReference type="EMBL" id="AP018929">
    <property type="protein sequence ID" value="BBG25073.1"/>
    <property type="molecule type" value="Genomic_DNA"/>
</dbReference>